<keyword evidence="8" id="KW-1185">Reference proteome</keyword>
<dbReference type="PANTHER" id="PTHR39087">
    <property type="entry name" value="UPF0104 MEMBRANE PROTEIN MJ1595"/>
    <property type="match status" value="1"/>
</dbReference>
<keyword evidence="5 6" id="KW-0472">Membrane</keyword>
<keyword evidence="3 6" id="KW-0812">Transmembrane</keyword>
<dbReference type="InterPro" id="IPR022791">
    <property type="entry name" value="L-PG_synthase/AglD"/>
</dbReference>
<evidence type="ECO:0000313" key="8">
    <source>
        <dbReference type="Proteomes" id="UP000598271"/>
    </source>
</evidence>
<protein>
    <recommendedName>
        <fullName evidence="9">Flippase-like domain-containing protein</fullName>
    </recommendedName>
</protein>
<dbReference type="Proteomes" id="UP000598271">
    <property type="component" value="Unassembled WGS sequence"/>
</dbReference>
<sequence length="349" mass="38484">MNNTLKYAISLLLAGGLLWFVFKDMDLATMWERLQAADWRWIALSCALLLMAHVTRAWRWQMLLEPLGYRPSLFDSTTSVLTGYFANYIVPRMGEVTRCGTLFKLEKVPVNLSFGTVVAERVFDVLTLLVLIALNFVLEFDRLSQFFLEFFGGKVSGNNASAGPNLLLILAGGVVVVAILAVVFVLRNKDLRERLLANAFVAKIADFLKGMAEGVLSIRKLRSPGLFILSTLLIWVFYYLVSYVLFFCIPETADLGPLAGLTLLVIGAIGMTAPTQGGIGAYHLLVGNVMILYGLTQADGVTLATFIHGTQMLFMLAIGALAFLVVLFKNKKSEEQREPQPAVVESAKE</sequence>
<dbReference type="PANTHER" id="PTHR39087:SF2">
    <property type="entry name" value="UPF0104 MEMBRANE PROTEIN MJ1595"/>
    <property type="match status" value="1"/>
</dbReference>
<dbReference type="NCBIfam" id="TIGR00374">
    <property type="entry name" value="flippase-like domain"/>
    <property type="match status" value="1"/>
</dbReference>
<feature type="transmembrane region" description="Helical" evidence="6">
    <location>
        <begin position="122"/>
        <end position="138"/>
    </location>
</feature>
<evidence type="ECO:0000256" key="4">
    <source>
        <dbReference type="ARBA" id="ARBA00022989"/>
    </source>
</evidence>
<dbReference type="AlphaFoldDB" id="A0A8J3D7F5"/>
<evidence type="ECO:0000256" key="2">
    <source>
        <dbReference type="ARBA" id="ARBA00022475"/>
    </source>
</evidence>
<gene>
    <name evidence="7" type="ORF">GCM10007390_15260</name>
</gene>
<dbReference type="GO" id="GO:0005886">
    <property type="term" value="C:plasma membrane"/>
    <property type="evidence" value="ECO:0007669"/>
    <property type="project" value="UniProtKB-SubCell"/>
</dbReference>
<feature type="transmembrane region" description="Helical" evidence="6">
    <location>
        <begin position="166"/>
        <end position="186"/>
    </location>
</feature>
<reference evidence="7 8" key="1">
    <citation type="journal article" date="2014" name="Int. J. Syst. Evol. Microbiol.">
        <title>Complete genome sequence of Corynebacterium casei LMG S-19264T (=DSM 44701T), isolated from a smear-ripened cheese.</title>
        <authorList>
            <consortium name="US DOE Joint Genome Institute (JGI-PGF)"/>
            <person name="Walter F."/>
            <person name="Albersmeier A."/>
            <person name="Kalinowski J."/>
            <person name="Ruckert C."/>
        </authorList>
    </citation>
    <scope>NUCLEOTIDE SEQUENCE [LARGE SCALE GENOMIC DNA]</scope>
    <source>
        <strain evidence="7 8">KCTC 12866</strain>
    </source>
</reference>
<keyword evidence="2" id="KW-1003">Cell membrane</keyword>
<evidence type="ECO:0000256" key="5">
    <source>
        <dbReference type="ARBA" id="ARBA00023136"/>
    </source>
</evidence>
<comment type="subcellular location">
    <subcellularLocation>
        <location evidence="1">Cell membrane</location>
        <topology evidence="1">Multi-pass membrane protein</topology>
    </subcellularLocation>
</comment>
<comment type="caution">
    <text evidence="7">The sequence shown here is derived from an EMBL/GenBank/DDBJ whole genome shotgun (WGS) entry which is preliminary data.</text>
</comment>
<proteinExistence type="predicted"/>
<evidence type="ECO:0000256" key="3">
    <source>
        <dbReference type="ARBA" id="ARBA00022692"/>
    </source>
</evidence>
<keyword evidence="4 6" id="KW-1133">Transmembrane helix</keyword>
<feature type="transmembrane region" description="Helical" evidence="6">
    <location>
        <begin position="39"/>
        <end position="58"/>
    </location>
</feature>
<feature type="transmembrane region" description="Helical" evidence="6">
    <location>
        <begin position="255"/>
        <end position="273"/>
    </location>
</feature>
<organism evidence="7 8">
    <name type="scientific">Persicitalea jodogahamensis</name>
    <dbReference type="NCBI Taxonomy" id="402147"/>
    <lineage>
        <taxon>Bacteria</taxon>
        <taxon>Pseudomonadati</taxon>
        <taxon>Bacteroidota</taxon>
        <taxon>Cytophagia</taxon>
        <taxon>Cytophagales</taxon>
        <taxon>Spirosomataceae</taxon>
        <taxon>Persicitalea</taxon>
    </lineage>
</organism>
<feature type="transmembrane region" description="Helical" evidence="6">
    <location>
        <begin position="280"/>
        <end position="298"/>
    </location>
</feature>
<feature type="transmembrane region" description="Helical" evidence="6">
    <location>
        <begin position="310"/>
        <end position="328"/>
    </location>
</feature>
<evidence type="ECO:0000256" key="6">
    <source>
        <dbReference type="SAM" id="Phobius"/>
    </source>
</evidence>
<accession>A0A8J3D7F5</accession>
<name>A0A8J3D7F5_9BACT</name>
<dbReference type="EMBL" id="BMXF01000001">
    <property type="protein sequence ID" value="GHB62392.1"/>
    <property type="molecule type" value="Genomic_DNA"/>
</dbReference>
<feature type="transmembrane region" description="Helical" evidence="6">
    <location>
        <begin position="226"/>
        <end position="249"/>
    </location>
</feature>
<evidence type="ECO:0000256" key="1">
    <source>
        <dbReference type="ARBA" id="ARBA00004651"/>
    </source>
</evidence>
<evidence type="ECO:0000313" key="7">
    <source>
        <dbReference type="EMBL" id="GHB62392.1"/>
    </source>
</evidence>
<dbReference type="RefSeq" id="WP_189563714.1">
    <property type="nucleotide sequence ID" value="NZ_BMXF01000001.1"/>
</dbReference>
<dbReference type="Pfam" id="PF03706">
    <property type="entry name" value="LPG_synthase_TM"/>
    <property type="match status" value="1"/>
</dbReference>
<evidence type="ECO:0008006" key="9">
    <source>
        <dbReference type="Google" id="ProtNLM"/>
    </source>
</evidence>